<feature type="chain" id="PRO_5043899664" description="Pectinesterase inhibitor domain-containing protein" evidence="4">
    <location>
        <begin position="28"/>
        <end position="188"/>
    </location>
</feature>
<dbReference type="CDD" id="cd15795">
    <property type="entry name" value="PMEI-Pla_a_1_like"/>
    <property type="match status" value="1"/>
</dbReference>
<dbReference type="InterPro" id="IPR035513">
    <property type="entry name" value="Invertase/methylesterase_inhib"/>
</dbReference>
<dbReference type="Proteomes" id="UP000825729">
    <property type="component" value="Unassembled WGS sequence"/>
</dbReference>
<dbReference type="AlphaFoldDB" id="A0AAV7E8U0"/>
<evidence type="ECO:0000256" key="2">
    <source>
        <dbReference type="ARBA" id="ARBA00023157"/>
    </source>
</evidence>
<evidence type="ECO:0000313" key="6">
    <source>
        <dbReference type="EMBL" id="KAG9444520.1"/>
    </source>
</evidence>
<dbReference type="InterPro" id="IPR052421">
    <property type="entry name" value="PCW_Enzyme_Inhibitor"/>
</dbReference>
<evidence type="ECO:0000256" key="4">
    <source>
        <dbReference type="SAM" id="SignalP"/>
    </source>
</evidence>
<accession>A0AAV7E8U0</accession>
<dbReference type="Gene3D" id="1.20.140.40">
    <property type="entry name" value="Invertase/pectin methylesterase inhibitor family protein"/>
    <property type="match status" value="1"/>
</dbReference>
<gene>
    <name evidence="6" type="ORF">H6P81_015860</name>
</gene>
<keyword evidence="7" id="KW-1185">Reference proteome</keyword>
<dbReference type="GO" id="GO:0004857">
    <property type="term" value="F:enzyme inhibitor activity"/>
    <property type="evidence" value="ECO:0007669"/>
    <property type="project" value="InterPro"/>
</dbReference>
<feature type="domain" description="Pectinesterase inhibitor" evidence="5">
    <location>
        <begin position="27"/>
        <end position="174"/>
    </location>
</feature>
<comment type="similarity">
    <text evidence="3">Belongs to the PMEI family.</text>
</comment>
<protein>
    <recommendedName>
        <fullName evidence="5">Pectinesterase inhibitor domain-containing protein</fullName>
    </recommendedName>
</protein>
<dbReference type="NCBIfam" id="TIGR01614">
    <property type="entry name" value="PME_inhib"/>
    <property type="match status" value="1"/>
</dbReference>
<dbReference type="SUPFAM" id="SSF101148">
    <property type="entry name" value="Plant invertase/pectin methylesterase inhibitor"/>
    <property type="match status" value="1"/>
</dbReference>
<dbReference type="InterPro" id="IPR034088">
    <property type="entry name" value="Pla_a_1-like"/>
</dbReference>
<keyword evidence="2" id="KW-1015">Disulfide bond</keyword>
<dbReference type="EMBL" id="JAINDJ010000006">
    <property type="protein sequence ID" value="KAG9444520.1"/>
    <property type="molecule type" value="Genomic_DNA"/>
</dbReference>
<dbReference type="Pfam" id="PF04043">
    <property type="entry name" value="PMEI"/>
    <property type="match status" value="1"/>
</dbReference>
<feature type="signal peptide" evidence="4">
    <location>
        <begin position="1"/>
        <end position="27"/>
    </location>
</feature>
<dbReference type="InterPro" id="IPR006501">
    <property type="entry name" value="Pectinesterase_inhib_dom"/>
</dbReference>
<organism evidence="6 7">
    <name type="scientific">Aristolochia fimbriata</name>
    <name type="common">White veined hardy Dutchman's pipe vine</name>
    <dbReference type="NCBI Taxonomy" id="158543"/>
    <lineage>
        <taxon>Eukaryota</taxon>
        <taxon>Viridiplantae</taxon>
        <taxon>Streptophyta</taxon>
        <taxon>Embryophyta</taxon>
        <taxon>Tracheophyta</taxon>
        <taxon>Spermatophyta</taxon>
        <taxon>Magnoliopsida</taxon>
        <taxon>Magnoliidae</taxon>
        <taxon>Piperales</taxon>
        <taxon>Aristolochiaceae</taxon>
        <taxon>Aristolochia</taxon>
    </lineage>
</organism>
<dbReference type="PANTHER" id="PTHR36710:SF4">
    <property type="entry name" value="PLANT INVERTASE_PECTIN METHYLESTERASE INHIBITOR SUPERFAMILY PROTEIN"/>
    <property type="match status" value="1"/>
</dbReference>
<reference evidence="6 7" key="1">
    <citation type="submission" date="2021-07" db="EMBL/GenBank/DDBJ databases">
        <title>The Aristolochia fimbriata genome: insights into angiosperm evolution, floral development and chemical biosynthesis.</title>
        <authorList>
            <person name="Jiao Y."/>
        </authorList>
    </citation>
    <scope>NUCLEOTIDE SEQUENCE [LARGE SCALE GENOMIC DNA]</scope>
    <source>
        <strain evidence="6">IBCAS-2021</strain>
        <tissue evidence="6">Leaf</tissue>
    </source>
</reference>
<comment type="caution">
    <text evidence="6">The sequence shown here is derived from an EMBL/GenBank/DDBJ whole genome shotgun (WGS) entry which is preliminary data.</text>
</comment>
<proteinExistence type="inferred from homology"/>
<evidence type="ECO:0000259" key="5">
    <source>
        <dbReference type="SMART" id="SM00856"/>
    </source>
</evidence>
<dbReference type="SMART" id="SM00856">
    <property type="entry name" value="PMEI"/>
    <property type="match status" value="1"/>
</dbReference>
<evidence type="ECO:0000256" key="1">
    <source>
        <dbReference type="ARBA" id="ARBA00022729"/>
    </source>
</evidence>
<sequence>MATPASFSLFQFLALLVLFSLPGCANSYTKLVNRICGQLKVYDMVDFCVETLESDSRTATAANLVSLGHISLNLAITNATDTRVYIKQLLVDKATGKRRRLCLKGCEELYGNIFYDAEQGGKALQEKKYEDVIEWGVAIAIEADRCEEGFRLHPPMESPLSQRNKNIIGIHLIIVYIAETLIWRSGEL</sequence>
<dbReference type="PANTHER" id="PTHR36710">
    <property type="entry name" value="PECTINESTERASE INHIBITOR-LIKE"/>
    <property type="match status" value="1"/>
</dbReference>
<keyword evidence="1 4" id="KW-0732">Signal</keyword>
<evidence type="ECO:0000256" key="3">
    <source>
        <dbReference type="ARBA" id="ARBA00038471"/>
    </source>
</evidence>
<name>A0AAV7E8U0_ARIFI</name>
<evidence type="ECO:0000313" key="7">
    <source>
        <dbReference type="Proteomes" id="UP000825729"/>
    </source>
</evidence>